<reference evidence="1 2" key="1">
    <citation type="submission" date="2018-07" db="EMBL/GenBank/DDBJ databases">
        <title>Genomic Encyclopedia of Type Strains, Phase III (KMG-III): the genomes of soil and plant-associated and newly described type strains.</title>
        <authorList>
            <person name="Whitman W."/>
        </authorList>
    </citation>
    <scope>NUCLEOTIDE SEQUENCE [LARGE SCALE GENOMIC DNA]</scope>
    <source>
        <strain evidence="1 2">CECT 7948</strain>
    </source>
</reference>
<gene>
    <name evidence="1" type="ORF">DFQ09_10372</name>
</gene>
<dbReference type="Gene3D" id="3.10.450.50">
    <property type="match status" value="1"/>
</dbReference>
<dbReference type="SUPFAM" id="SSF54427">
    <property type="entry name" value="NTF2-like"/>
    <property type="match status" value="1"/>
</dbReference>
<dbReference type="Proteomes" id="UP000256919">
    <property type="component" value="Unassembled WGS sequence"/>
</dbReference>
<dbReference type="PROSITE" id="PS51257">
    <property type="entry name" value="PROKAR_LIPOPROTEIN"/>
    <property type="match status" value="1"/>
</dbReference>
<dbReference type="EMBL" id="QREI01000003">
    <property type="protein sequence ID" value="REE24766.1"/>
    <property type="molecule type" value="Genomic_DNA"/>
</dbReference>
<evidence type="ECO:0008006" key="3">
    <source>
        <dbReference type="Google" id="ProtNLM"/>
    </source>
</evidence>
<sequence length="169" mass="19441">MKKLLLIGFAISMFVACQQKESRYTQQSPEIDIVKAQIANYNAMNYNVNALVDTCKVFFNTKDNPILKENLKAYHQGNDAHYSQRGFAKKDQDYEMVLTDDGHTWVNVWLDWQGTLKGNGKVIDMPVHLTYRFVDGKIVRIVGMWDPTEIVLGLQDIEAQNNLPEIEEQ</sequence>
<comment type="caution">
    <text evidence="1">The sequence shown here is derived from an EMBL/GenBank/DDBJ whole genome shotgun (WGS) entry which is preliminary data.</text>
</comment>
<keyword evidence="2" id="KW-1185">Reference proteome</keyword>
<dbReference type="OrthoDB" id="824753at2"/>
<name>A0A3D9MZR8_9FLAO</name>
<evidence type="ECO:0000313" key="2">
    <source>
        <dbReference type="Proteomes" id="UP000256919"/>
    </source>
</evidence>
<accession>A0A3D9MZR8</accession>
<organism evidence="1 2">
    <name type="scientific">Winogradskyella pacifica</name>
    <dbReference type="NCBI Taxonomy" id="664642"/>
    <lineage>
        <taxon>Bacteria</taxon>
        <taxon>Pseudomonadati</taxon>
        <taxon>Bacteroidota</taxon>
        <taxon>Flavobacteriia</taxon>
        <taxon>Flavobacteriales</taxon>
        <taxon>Flavobacteriaceae</taxon>
        <taxon>Winogradskyella</taxon>
    </lineage>
</organism>
<dbReference type="InterPro" id="IPR032710">
    <property type="entry name" value="NTF2-like_dom_sf"/>
</dbReference>
<proteinExistence type="predicted"/>
<protein>
    <recommendedName>
        <fullName evidence="3">SnoaL-like protein</fullName>
    </recommendedName>
</protein>
<dbReference type="AlphaFoldDB" id="A0A3D9MZR8"/>
<evidence type="ECO:0000313" key="1">
    <source>
        <dbReference type="EMBL" id="REE24766.1"/>
    </source>
</evidence>
<dbReference type="RefSeq" id="WP_115809053.1">
    <property type="nucleotide sequence ID" value="NZ_QREI01000003.1"/>
</dbReference>